<keyword evidence="3 13" id="KW-0808">Transferase</keyword>
<comment type="catalytic activity">
    <reaction evidence="9">
        <text>L-seryl-[protein] + ATP = O-phospho-L-seryl-[protein] + ADP + H(+)</text>
        <dbReference type="Rhea" id="RHEA:17989"/>
        <dbReference type="Rhea" id="RHEA-COMP:9863"/>
        <dbReference type="Rhea" id="RHEA-COMP:11604"/>
        <dbReference type="ChEBI" id="CHEBI:15378"/>
        <dbReference type="ChEBI" id="CHEBI:29999"/>
        <dbReference type="ChEBI" id="CHEBI:30616"/>
        <dbReference type="ChEBI" id="CHEBI:83421"/>
        <dbReference type="ChEBI" id="CHEBI:456216"/>
        <dbReference type="EC" id="2.7.11.1"/>
    </reaction>
</comment>
<keyword evidence="7" id="KW-0067">ATP-binding</keyword>
<dbReference type="Proteomes" id="UP000622552">
    <property type="component" value="Unassembled WGS sequence"/>
</dbReference>
<dbReference type="PROSITE" id="PS00108">
    <property type="entry name" value="PROTEIN_KINASE_ST"/>
    <property type="match status" value="1"/>
</dbReference>
<evidence type="ECO:0000256" key="9">
    <source>
        <dbReference type="ARBA" id="ARBA00048679"/>
    </source>
</evidence>
<keyword evidence="14" id="KW-1185">Reference proteome</keyword>
<evidence type="ECO:0000259" key="12">
    <source>
        <dbReference type="PROSITE" id="PS50011"/>
    </source>
</evidence>
<keyword evidence="4" id="KW-0677">Repeat</keyword>
<dbReference type="RefSeq" id="WP_197006342.1">
    <property type="nucleotide sequence ID" value="NZ_BONS01000006.1"/>
</dbReference>
<dbReference type="CDD" id="cd06577">
    <property type="entry name" value="PASTA_pknB"/>
    <property type="match status" value="1"/>
</dbReference>
<keyword evidence="2" id="KW-0723">Serine/threonine-protein kinase</keyword>
<dbReference type="Gene3D" id="1.10.510.10">
    <property type="entry name" value="Transferase(Phosphotransferase) domain 1"/>
    <property type="match status" value="1"/>
</dbReference>
<feature type="compositionally biased region" description="Low complexity" evidence="10">
    <location>
        <begin position="499"/>
        <end position="512"/>
    </location>
</feature>
<evidence type="ECO:0000256" key="5">
    <source>
        <dbReference type="ARBA" id="ARBA00022741"/>
    </source>
</evidence>
<dbReference type="PANTHER" id="PTHR43289">
    <property type="entry name" value="MITOGEN-ACTIVATED PROTEIN KINASE KINASE KINASE 20-RELATED"/>
    <property type="match status" value="1"/>
</dbReference>
<dbReference type="GO" id="GO:0004674">
    <property type="term" value="F:protein serine/threonine kinase activity"/>
    <property type="evidence" value="ECO:0007669"/>
    <property type="project" value="UniProtKB-KW"/>
</dbReference>
<dbReference type="Gene3D" id="3.30.200.20">
    <property type="entry name" value="Phosphorylase Kinase, domain 1"/>
    <property type="match status" value="1"/>
</dbReference>
<dbReference type="SUPFAM" id="SSF56112">
    <property type="entry name" value="Protein kinase-like (PK-like)"/>
    <property type="match status" value="1"/>
</dbReference>
<feature type="compositionally biased region" description="Low complexity" evidence="10">
    <location>
        <begin position="472"/>
        <end position="491"/>
    </location>
</feature>
<proteinExistence type="predicted"/>
<comment type="catalytic activity">
    <reaction evidence="8">
        <text>L-threonyl-[protein] + ATP = O-phospho-L-threonyl-[protein] + ADP + H(+)</text>
        <dbReference type="Rhea" id="RHEA:46608"/>
        <dbReference type="Rhea" id="RHEA-COMP:11060"/>
        <dbReference type="Rhea" id="RHEA-COMP:11605"/>
        <dbReference type="ChEBI" id="CHEBI:15378"/>
        <dbReference type="ChEBI" id="CHEBI:30013"/>
        <dbReference type="ChEBI" id="CHEBI:30616"/>
        <dbReference type="ChEBI" id="CHEBI:61977"/>
        <dbReference type="ChEBI" id="CHEBI:456216"/>
        <dbReference type="EC" id="2.7.11.1"/>
    </reaction>
</comment>
<evidence type="ECO:0000256" key="2">
    <source>
        <dbReference type="ARBA" id="ARBA00022527"/>
    </source>
</evidence>
<feature type="transmembrane region" description="Helical" evidence="11">
    <location>
        <begin position="354"/>
        <end position="377"/>
    </location>
</feature>
<evidence type="ECO:0000256" key="3">
    <source>
        <dbReference type="ARBA" id="ARBA00022679"/>
    </source>
</evidence>
<feature type="domain" description="Protein kinase" evidence="12">
    <location>
        <begin position="12"/>
        <end position="271"/>
    </location>
</feature>
<dbReference type="InterPro" id="IPR000719">
    <property type="entry name" value="Prot_kinase_dom"/>
</dbReference>
<dbReference type="GO" id="GO:0045717">
    <property type="term" value="P:negative regulation of fatty acid biosynthetic process"/>
    <property type="evidence" value="ECO:0007669"/>
    <property type="project" value="UniProtKB-ARBA"/>
</dbReference>
<dbReference type="EC" id="2.7.11.1" evidence="1"/>
<organism evidence="13 14">
    <name type="scientific">Longispora fulva</name>
    <dbReference type="NCBI Taxonomy" id="619741"/>
    <lineage>
        <taxon>Bacteria</taxon>
        <taxon>Bacillati</taxon>
        <taxon>Actinomycetota</taxon>
        <taxon>Actinomycetes</taxon>
        <taxon>Micromonosporales</taxon>
        <taxon>Micromonosporaceae</taxon>
        <taxon>Longispora</taxon>
    </lineage>
</organism>
<protein>
    <recommendedName>
        <fullName evidence="1">non-specific serine/threonine protein kinase</fullName>
        <ecNumber evidence="1">2.7.11.1</ecNumber>
    </recommendedName>
</protein>
<feature type="region of interest" description="Disordered" evidence="10">
    <location>
        <begin position="314"/>
        <end position="338"/>
    </location>
</feature>
<comment type="caution">
    <text evidence="13">The sequence shown here is derived from an EMBL/GenBank/DDBJ whole genome shotgun (WGS) entry which is preliminary data.</text>
</comment>
<keyword evidence="5" id="KW-0547">Nucleotide-binding</keyword>
<feature type="region of interest" description="Disordered" evidence="10">
    <location>
        <begin position="272"/>
        <end position="298"/>
    </location>
</feature>
<sequence length="512" mass="53218">MLTPGSTLGGRYQLTERIASGGMGDVWKAEDGVLGRVVAVKVLLPALLEEPGFVERFRDEARTMATINHPGVVKVYDFGESDLPGGGKASFLVMEYVESEPLNQVLSRVGRLTPPRAMDLIAQGADALQAAHEKGIIHRDVKPGNLLIRPNGTLVLTDFGISRSGAGSNLTAVGSTLGTAAYMSPEQASGQVAGPLSDVYSLGIVAYQAVAGHRPFENENPLAVAMMHIRDTPPPIPADVPAPIRQFIEVSMAKDAATRWPSASAMAHAARTVGAGGPMPPPPGRPGYQSSPMPPATTRTSVMPPVVPPVIPPGNTGELRQGGYPKGTAPVPVSGPPRPQAYYPPEPPKKGKGLIVAMIAGGVVLLLLLAGIAYAVARGGANNKNKKNPVTVTTSEAVPPPAPRTSAAAVKVDIPCEELKGKQFEVADKRLRELGLKVNVNPVESDTVKEGRVVDVPCEANKGDAVTVQVSKGGNTFPTGFPTFPGGSTSPSPKPPKSPTATPTTHTNGVSQ</sequence>
<evidence type="ECO:0000313" key="14">
    <source>
        <dbReference type="Proteomes" id="UP000622552"/>
    </source>
</evidence>
<dbReference type="PANTHER" id="PTHR43289:SF6">
    <property type="entry name" value="SERINE_THREONINE-PROTEIN KINASE NEKL-3"/>
    <property type="match status" value="1"/>
</dbReference>
<dbReference type="GO" id="GO:0005524">
    <property type="term" value="F:ATP binding"/>
    <property type="evidence" value="ECO:0007669"/>
    <property type="project" value="UniProtKB-KW"/>
</dbReference>
<feature type="region of interest" description="Disordered" evidence="10">
    <location>
        <begin position="381"/>
        <end position="404"/>
    </location>
</feature>
<evidence type="ECO:0000256" key="10">
    <source>
        <dbReference type="SAM" id="MobiDB-lite"/>
    </source>
</evidence>
<evidence type="ECO:0000256" key="6">
    <source>
        <dbReference type="ARBA" id="ARBA00022777"/>
    </source>
</evidence>
<keyword evidence="6 13" id="KW-0418">Kinase</keyword>
<accession>A0A8J7GL65</accession>
<dbReference type="InterPro" id="IPR008271">
    <property type="entry name" value="Ser/Thr_kinase_AS"/>
</dbReference>
<keyword evidence="11" id="KW-0472">Membrane</keyword>
<dbReference type="Pfam" id="PF00069">
    <property type="entry name" value="Pkinase"/>
    <property type="match status" value="1"/>
</dbReference>
<dbReference type="AlphaFoldDB" id="A0A8J7GL65"/>
<evidence type="ECO:0000256" key="4">
    <source>
        <dbReference type="ARBA" id="ARBA00022737"/>
    </source>
</evidence>
<dbReference type="PROSITE" id="PS50011">
    <property type="entry name" value="PROTEIN_KINASE_DOM"/>
    <property type="match status" value="1"/>
</dbReference>
<name>A0A8J7GL65_9ACTN</name>
<dbReference type="SMART" id="SM00220">
    <property type="entry name" value="S_TKc"/>
    <property type="match status" value="1"/>
</dbReference>
<keyword evidence="11" id="KW-1133">Transmembrane helix</keyword>
<dbReference type="EMBL" id="JADOUF010000001">
    <property type="protein sequence ID" value="MBG6139720.1"/>
    <property type="molecule type" value="Genomic_DNA"/>
</dbReference>
<reference evidence="13" key="1">
    <citation type="submission" date="2020-11" db="EMBL/GenBank/DDBJ databases">
        <title>Sequencing the genomes of 1000 actinobacteria strains.</title>
        <authorList>
            <person name="Klenk H.-P."/>
        </authorList>
    </citation>
    <scope>NUCLEOTIDE SEQUENCE</scope>
    <source>
        <strain evidence="13">DSM 45356</strain>
    </source>
</reference>
<evidence type="ECO:0000256" key="1">
    <source>
        <dbReference type="ARBA" id="ARBA00012513"/>
    </source>
</evidence>
<evidence type="ECO:0000313" key="13">
    <source>
        <dbReference type="EMBL" id="MBG6139720.1"/>
    </source>
</evidence>
<dbReference type="Gene3D" id="3.30.10.20">
    <property type="match status" value="1"/>
</dbReference>
<dbReference type="FunFam" id="3.30.200.20:FF:000035">
    <property type="entry name" value="Serine/threonine protein kinase Stk1"/>
    <property type="match status" value="1"/>
</dbReference>
<evidence type="ECO:0000256" key="8">
    <source>
        <dbReference type="ARBA" id="ARBA00047899"/>
    </source>
</evidence>
<dbReference type="FunFam" id="1.10.510.10:FF:000021">
    <property type="entry name" value="Serine/threonine protein kinase"/>
    <property type="match status" value="1"/>
</dbReference>
<keyword evidence="11" id="KW-0812">Transmembrane</keyword>
<dbReference type="InterPro" id="IPR005543">
    <property type="entry name" value="PASTA_dom"/>
</dbReference>
<gene>
    <name evidence="13" type="ORF">IW245_005914</name>
</gene>
<dbReference type="InterPro" id="IPR011009">
    <property type="entry name" value="Kinase-like_dom_sf"/>
</dbReference>
<feature type="region of interest" description="Disordered" evidence="10">
    <location>
        <begin position="472"/>
        <end position="512"/>
    </location>
</feature>
<evidence type="ECO:0000256" key="11">
    <source>
        <dbReference type="SAM" id="Phobius"/>
    </source>
</evidence>
<dbReference type="CDD" id="cd14014">
    <property type="entry name" value="STKc_PknB_like"/>
    <property type="match status" value="1"/>
</dbReference>
<dbReference type="Pfam" id="PF03793">
    <property type="entry name" value="PASTA"/>
    <property type="match status" value="1"/>
</dbReference>
<evidence type="ECO:0000256" key="7">
    <source>
        <dbReference type="ARBA" id="ARBA00022840"/>
    </source>
</evidence>